<dbReference type="InterPro" id="IPR023801">
    <property type="entry name" value="His_deacetylse_dom"/>
</dbReference>
<dbReference type="EMBL" id="JAHLQT010013238">
    <property type="protein sequence ID" value="KAG7170981.1"/>
    <property type="molecule type" value="Genomic_DNA"/>
</dbReference>
<dbReference type="PANTHER" id="PTHR10625">
    <property type="entry name" value="HISTONE DEACETYLASE HDAC1-RELATED"/>
    <property type="match status" value="1"/>
</dbReference>
<organism evidence="3 4">
    <name type="scientific">Homarus americanus</name>
    <name type="common">American lobster</name>
    <dbReference type="NCBI Taxonomy" id="6706"/>
    <lineage>
        <taxon>Eukaryota</taxon>
        <taxon>Metazoa</taxon>
        <taxon>Ecdysozoa</taxon>
        <taxon>Arthropoda</taxon>
        <taxon>Crustacea</taxon>
        <taxon>Multicrustacea</taxon>
        <taxon>Malacostraca</taxon>
        <taxon>Eumalacostraca</taxon>
        <taxon>Eucarida</taxon>
        <taxon>Decapoda</taxon>
        <taxon>Pleocyemata</taxon>
        <taxon>Astacidea</taxon>
        <taxon>Nephropoidea</taxon>
        <taxon>Nephropidae</taxon>
        <taxon>Homarus</taxon>
    </lineage>
</organism>
<dbReference type="CDD" id="cd09993">
    <property type="entry name" value="HDAC_classIV"/>
    <property type="match status" value="1"/>
</dbReference>
<dbReference type="Pfam" id="PF00850">
    <property type="entry name" value="Hist_deacetyl"/>
    <property type="match status" value="1"/>
</dbReference>
<dbReference type="GO" id="GO:0016787">
    <property type="term" value="F:hydrolase activity"/>
    <property type="evidence" value="ECO:0007669"/>
    <property type="project" value="UniProtKB-KW"/>
</dbReference>
<dbReference type="Proteomes" id="UP000747542">
    <property type="component" value="Unassembled WGS sequence"/>
</dbReference>
<evidence type="ECO:0000313" key="4">
    <source>
        <dbReference type="Proteomes" id="UP000747542"/>
    </source>
</evidence>
<gene>
    <name evidence="3" type="ORF">Hamer_G012555</name>
</gene>
<dbReference type="PANTHER" id="PTHR10625:SF19">
    <property type="entry name" value="HISTONE DEACETYLASE 12"/>
    <property type="match status" value="1"/>
</dbReference>
<dbReference type="AlphaFoldDB" id="A0A8J5KEX5"/>
<evidence type="ECO:0000313" key="3">
    <source>
        <dbReference type="EMBL" id="KAG7170981.1"/>
    </source>
</evidence>
<name>A0A8J5KEX5_HOMAM</name>
<dbReference type="InterPro" id="IPR044150">
    <property type="entry name" value="HDAC_classIV"/>
</dbReference>
<protein>
    <recommendedName>
        <fullName evidence="2">Histone deacetylase domain-containing protein</fullName>
    </recommendedName>
</protein>
<sequence length="351" mass="39240">MLMHTAVRSVLLTYRDFSFTLLNEKRRLYHKIRNHLSEEDWKQVVGLSGLPIVHHEGYVCPLPPNHRFKMMKFHHLYQILLSDGVINKNKQVIQPRQVSQEVASSVHSECYVKKFFNGLTSQKEQRATGFEWTPGLASRVRYETGGTLLAAKLSLERGLACSTGGGTHHAFPDHGSGYCLINDLAVAAHNLIACGLATKILIVDLDVHQGDGTAFICQSHPDIFTLSLHCQNNFPLRKQKSDLDVGLEVGTGDNEYMKILSEHLPAVIDNFHPDIILYDAGVDPHQNDQLGKLKLSDQGLFKRDVYVLKSALCRGIPVATVIGGGYDGIMELSARHTIIHRVAQEVWNTYL</sequence>
<comment type="caution">
    <text evidence="3">The sequence shown here is derived from an EMBL/GenBank/DDBJ whole genome shotgun (WGS) entry which is preliminary data.</text>
</comment>
<evidence type="ECO:0000259" key="2">
    <source>
        <dbReference type="Pfam" id="PF00850"/>
    </source>
</evidence>
<proteinExistence type="predicted"/>
<dbReference type="GO" id="GO:0004407">
    <property type="term" value="F:histone deacetylase activity"/>
    <property type="evidence" value="ECO:0007669"/>
    <property type="project" value="InterPro"/>
</dbReference>
<reference evidence="3" key="1">
    <citation type="journal article" date="2021" name="Sci. Adv.">
        <title>The American lobster genome reveals insights on longevity, neural, and immune adaptations.</title>
        <authorList>
            <person name="Polinski J.M."/>
            <person name="Zimin A.V."/>
            <person name="Clark K.F."/>
            <person name="Kohn A.B."/>
            <person name="Sadowski N."/>
            <person name="Timp W."/>
            <person name="Ptitsyn A."/>
            <person name="Khanna P."/>
            <person name="Romanova D.Y."/>
            <person name="Williams P."/>
            <person name="Greenwood S.J."/>
            <person name="Moroz L.L."/>
            <person name="Walt D.R."/>
            <person name="Bodnar A.G."/>
        </authorList>
    </citation>
    <scope>NUCLEOTIDE SEQUENCE</scope>
    <source>
        <strain evidence="3">GMGI-L3</strain>
    </source>
</reference>
<evidence type="ECO:0000256" key="1">
    <source>
        <dbReference type="ARBA" id="ARBA00022801"/>
    </source>
</evidence>
<feature type="domain" description="Histone deacetylase" evidence="2">
    <location>
        <begin position="66"/>
        <end position="328"/>
    </location>
</feature>
<accession>A0A8J5KEX5</accession>
<dbReference type="OrthoDB" id="437693at2759"/>
<dbReference type="GO" id="GO:0040029">
    <property type="term" value="P:epigenetic regulation of gene expression"/>
    <property type="evidence" value="ECO:0007669"/>
    <property type="project" value="TreeGrafter"/>
</dbReference>
<keyword evidence="1" id="KW-0378">Hydrolase</keyword>
<keyword evidence="4" id="KW-1185">Reference proteome</keyword>